<keyword evidence="2" id="KW-0732">Signal</keyword>
<evidence type="ECO:0000313" key="3">
    <source>
        <dbReference type="EMBL" id="MDO6415803.1"/>
    </source>
</evidence>
<dbReference type="RefSeq" id="WP_303544283.1">
    <property type="nucleotide sequence ID" value="NZ_JAUOTP010000007.1"/>
</dbReference>
<sequence length="322" mass="32263">MLNRSNRWAIRNRFLGTAILAAAVIGCAVSAAPALADPTLAGTQIANTASLSFLDGGAPLHISSNTVTLGVDVLLDVVLEAEQASIRPSGDAVTPVGFVLTNGGNADETFALTATNDPASTAIVGIATDSDGDGVYSAADTMLTGTSVTLAPNEHRRLFVLARRGAGGQDATVSLTAASTTGSGDAGTVFAGAGVGGADAIVGHTGGRATAHTLLTTQATGPRLEKSQSVRAQDGSDHAGHGSIITYRLDAHFPGATAAVELRDAIPAGTVFVPGSMMLDGKPLTDAADGDPASFDGSAVRIVLGDVTVTSVRTVTFETKIL</sequence>
<evidence type="ECO:0000256" key="2">
    <source>
        <dbReference type="SAM" id="SignalP"/>
    </source>
</evidence>
<keyword evidence="4" id="KW-1185">Reference proteome</keyword>
<evidence type="ECO:0008006" key="5">
    <source>
        <dbReference type="Google" id="ProtNLM"/>
    </source>
</evidence>
<evidence type="ECO:0000313" key="4">
    <source>
        <dbReference type="Proteomes" id="UP001169764"/>
    </source>
</evidence>
<accession>A0ABT8YBT3</accession>
<feature type="chain" id="PRO_5045880942" description="DUF11 domain-containing protein" evidence="2">
    <location>
        <begin position="37"/>
        <end position="322"/>
    </location>
</feature>
<dbReference type="Proteomes" id="UP001169764">
    <property type="component" value="Unassembled WGS sequence"/>
</dbReference>
<protein>
    <recommendedName>
        <fullName evidence="5">DUF11 domain-containing protein</fullName>
    </recommendedName>
</protein>
<gene>
    <name evidence="3" type="ORF">Q4F19_15535</name>
</gene>
<dbReference type="EMBL" id="JAUOTP010000007">
    <property type="protein sequence ID" value="MDO6415803.1"/>
    <property type="molecule type" value="Genomic_DNA"/>
</dbReference>
<name>A0ABT8YBT3_9SPHN</name>
<dbReference type="PROSITE" id="PS51257">
    <property type="entry name" value="PROKAR_LIPOPROTEIN"/>
    <property type="match status" value="1"/>
</dbReference>
<evidence type="ECO:0000256" key="1">
    <source>
        <dbReference type="SAM" id="MobiDB-lite"/>
    </source>
</evidence>
<feature type="region of interest" description="Disordered" evidence="1">
    <location>
        <begin position="219"/>
        <end position="238"/>
    </location>
</feature>
<comment type="caution">
    <text evidence="3">The sequence shown here is derived from an EMBL/GenBank/DDBJ whole genome shotgun (WGS) entry which is preliminary data.</text>
</comment>
<feature type="signal peptide" evidence="2">
    <location>
        <begin position="1"/>
        <end position="36"/>
    </location>
</feature>
<proteinExistence type="predicted"/>
<organism evidence="3 4">
    <name type="scientific">Sphingomonas natans</name>
    <dbReference type="NCBI Taxonomy" id="3063330"/>
    <lineage>
        <taxon>Bacteria</taxon>
        <taxon>Pseudomonadati</taxon>
        <taxon>Pseudomonadota</taxon>
        <taxon>Alphaproteobacteria</taxon>
        <taxon>Sphingomonadales</taxon>
        <taxon>Sphingomonadaceae</taxon>
        <taxon>Sphingomonas</taxon>
    </lineage>
</organism>
<reference evidence="3" key="1">
    <citation type="submission" date="2023-07" db="EMBL/GenBank/DDBJ databases">
        <authorList>
            <person name="Kim M."/>
        </authorList>
    </citation>
    <scope>NUCLEOTIDE SEQUENCE</scope>
    <source>
        <strain evidence="3">BIUV-7</strain>
    </source>
</reference>
<feature type="compositionally biased region" description="Basic and acidic residues" evidence="1">
    <location>
        <begin position="223"/>
        <end position="238"/>
    </location>
</feature>